<feature type="region of interest" description="Disordered" evidence="1">
    <location>
        <begin position="1"/>
        <end position="36"/>
    </location>
</feature>
<dbReference type="EMBL" id="JAELUR010000003">
    <property type="protein sequence ID" value="KAG7433668.1"/>
    <property type="molecule type" value="Genomic_DNA"/>
</dbReference>
<protein>
    <submittedName>
        <fullName evidence="2">Uncharacterized protein</fullName>
    </submittedName>
</protein>
<name>A0A8J5UFJ3_FUSOX</name>
<gene>
    <name evidence="2" type="ORF">Forpi1262_v005517</name>
</gene>
<feature type="region of interest" description="Disordered" evidence="1">
    <location>
        <begin position="121"/>
        <end position="161"/>
    </location>
</feature>
<dbReference type="Proteomes" id="UP000693942">
    <property type="component" value="Unassembled WGS sequence"/>
</dbReference>
<evidence type="ECO:0000256" key="1">
    <source>
        <dbReference type="SAM" id="MobiDB-lite"/>
    </source>
</evidence>
<accession>A0A8J5UFJ3</accession>
<proteinExistence type="predicted"/>
<reference evidence="2" key="1">
    <citation type="submission" date="2021-04" db="EMBL/GenBank/DDBJ databases">
        <title>First draft genome resource for Brassicaceae pathogens Fusarium oxysporum f. sp. raphani and Fusarium oxysporum f. sp. rapae.</title>
        <authorList>
            <person name="Asai S."/>
        </authorList>
    </citation>
    <scope>NUCLEOTIDE SEQUENCE</scope>
    <source>
        <strain evidence="2">Tf1262</strain>
    </source>
</reference>
<feature type="region of interest" description="Disordered" evidence="1">
    <location>
        <begin position="76"/>
        <end position="102"/>
    </location>
</feature>
<dbReference type="AlphaFoldDB" id="A0A8J5UFJ3"/>
<sequence length="161" mass="17771">MSCDHGPSGYDEQQATSKPGRPQINPAASPRERTRLRVQRYRDQQHLTRAQQIVHWFADSEELPPTLELSALTLRDGPAHSSSVPDEVETGPDHIISDDESVPGPEAEAILVPLSSDHHNHHLSSYVEEGDDDGDGAAESFGFDNIHDDVVPDPSPDFYWA</sequence>
<comment type="caution">
    <text evidence="2">The sequence shown here is derived from an EMBL/GenBank/DDBJ whole genome shotgun (WGS) entry which is preliminary data.</text>
</comment>
<organism evidence="2 3">
    <name type="scientific">Fusarium oxysporum f. sp. raphani</name>
    <dbReference type="NCBI Taxonomy" id="96318"/>
    <lineage>
        <taxon>Eukaryota</taxon>
        <taxon>Fungi</taxon>
        <taxon>Dikarya</taxon>
        <taxon>Ascomycota</taxon>
        <taxon>Pezizomycotina</taxon>
        <taxon>Sordariomycetes</taxon>
        <taxon>Hypocreomycetidae</taxon>
        <taxon>Hypocreales</taxon>
        <taxon>Nectriaceae</taxon>
        <taxon>Fusarium</taxon>
        <taxon>Fusarium oxysporum species complex</taxon>
    </lineage>
</organism>
<evidence type="ECO:0000313" key="2">
    <source>
        <dbReference type="EMBL" id="KAG7433668.1"/>
    </source>
</evidence>
<evidence type="ECO:0000313" key="3">
    <source>
        <dbReference type="Proteomes" id="UP000693942"/>
    </source>
</evidence>